<evidence type="ECO:0000313" key="13">
    <source>
        <dbReference type="EMBL" id="SFE31539.1"/>
    </source>
</evidence>
<evidence type="ECO:0000259" key="11">
    <source>
        <dbReference type="Pfam" id="PF00593"/>
    </source>
</evidence>
<feature type="domain" description="TonB-dependent receptor-like beta-barrel" evidence="11">
    <location>
        <begin position="433"/>
        <end position="872"/>
    </location>
</feature>
<gene>
    <name evidence="13" type="ORF">SAMN02799615_00731</name>
</gene>
<keyword evidence="3 8" id="KW-1134">Transmembrane beta strand</keyword>
<dbReference type="CDD" id="cd01347">
    <property type="entry name" value="ligand_gated_channel"/>
    <property type="match status" value="1"/>
</dbReference>
<evidence type="ECO:0000256" key="2">
    <source>
        <dbReference type="ARBA" id="ARBA00022448"/>
    </source>
</evidence>
<dbReference type="AlphaFoldDB" id="A0A1I1ZIL2"/>
<comment type="subcellular location">
    <subcellularLocation>
        <location evidence="1 8">Cell outer membrane</location>
        <topology evidence="1 8">Multi-pass membrane protein</topology>
    </subcellularLocation>
</comment>
<keyword evidence="4 8" id="KW-0812">Transmembrane</keyword>
<keyword evidence="6 8" id="KW-0472">Membrane</keyword>
<dbReference type="NCBIfam" id="TIGR01782">
    <property type="entry name" value="TonB-Xanth-Caul"/>
    <property type="match status" value="1"/>
</dbReference>
<evidence type="ECO:0000256" key="5">
    <source>
        <dbReference type="ARBA" id="ARBA00023077"/>
    </source>
</evidence>
<evidence type="ECO:0000256" key="3">
    <source>
        <dbReference type="ARBA" id="ARBA00022452"/>
    </source>
</evidence>
<dbReference type="Gene3D" id="2.170.130.10">
    <property type="entry name" value="TonB-dependent receptor, plug domain"/>
    <property type="match status" value="1"/>
</dbReference>
<dbReference type="InterPro" id="IPR037066">
    <property type="entry name" value="Plug_dom_sf"/>
</dbReference>
<dbReference type="SUPFAM" id="SSF56935">
    <property type="entry name" value="Porins"/>
    <property type="match status" value="1"/>
</dbReference>
<comment type="similarity">
    <text evidence="8 9">Belongs to the TonB-dependent receptor family.</text>
</comment>
<feature type="signal peptide" evidence="10">
    <location>
        <begin position="1"/>
        <end position="32"/>
    </location>
</feature>
<dbReference type="PANTHER" id="PTHR40980:SF4">
    <property type="entry name" value="TONB-DEPENDENT RECEPTOR-LIKE BETA-BARREL DOMAIN-CONTAINING PROTEIN"/>
    <property type="match status" value="1"/>
</dbReference>
<feature type="domain" description="TonB-dependent receptor plug" evidence="12">
    <location>
        <begin position="63"/>
        <end position="170"/>
    </location>
</feature>
<evidence type="ECO:0000256" key="7">
    <source>
        <dbReference type="ARBA" id="ARBA00023237"/>
    </source>
</evidence>
<evidence type="ECO:0000256" key="9">
    <source>
        <dbReference type="RuleBase" id="RU003357"/>
    </source>
</evidence>
<evidence type="ECO:0000256" key="8">
    <source>
        <dbReference type="PROSITE-ProRule" id="PRU01360"/>
    </source>
</evidence>
<keyword evidence="7 8" id="KW-0998">Cell outer membrane</keyword>
<dbReference type="InterPro" id="IPR010104">
    <property type="entry name" value="TonB_rcpt_bac"/>
</dbReference>
<evidence type="ECO:0000256" key="6">
    <source>
        <dbReference type="ARBA" id="ARBA00023136"/>
    </source>
</evidence>
<dbReference type="InterPro" id="IPR039426">
    <property type="entry name" value="TonB-dep_rcpt-like"/>
</dbReference>
<dbReference type="Proteomes" id="UP000199477">
    <property type="component" value="Unassembled WGS sequence"/>
</dbReference>
<dbReference type="InterPro" id="IPR036942">
    <property type="entry name" value="Beta-barrel_TonB_sf"/>
</dbReference>
<dbReference type="Gene3D" id="2.40.170.20">
    <property type="entry name" value="TonB-dependent receptor, beta-barrel domain"/>
    <property type="match status" value="1"/>
</dbReference>
<organism evidence="13 14">
    <name type="scientific">Dyella marensis</name>
    <dbReference type="NCBI Taxonomy" id="500610"/>
    <lineage>
        <taxon>Bacteria</taxon>
        <taxon>Pseudomonadati</taxon>
        <taxon>Pseudomonadota</taxon>
        <taxon>Gammaproteobacteria</taxon>
        <taxon>Lysobacterales</taxon>
        <taxon>Rhodanobacteraceae</taxon>
        <taxon>Dyella</taxon>
    </lineage>
</organism>
<evidence type="ECO:0000256" key="1">
    <source>
        <dbReference type="ARBA" id="ARBA00004571"/>
    </source>
</evidence>
<name>A0A1I1ZIL2_9GAMM</name>
<keyword evidence="13" id="KW-0675">Receptor</keyword>
<dbReference type="EMBL" id="FONH01000002">
    <property type="protein sequence ID" value="SFE31539.1"/>
    <property type="molecule type" value="Genomic_DNA"/>
</dbReference>
<dbReference type="PROSITE" id="PS52016">
    <property type="entry name" value="TONB_DEPENDENT_REC_3"/>
    <property type="match status" value="1"/>
</dbReference>
<evidence type="ECO:0000313" key="14">
    <source>
        <dbReference type="Proteomes" id="UP000199477"/>
    </source>
</evidence>
<keyword evidence="14" id="KW-1185">Reference proteome</keyword>
<evidence type="ECO:0000256" key="4">
    <source>
        <dbReference type="ARBA" id="ARBA00022692"/>
    </source>
</evidence>
<keyword evidence="10" id="KW-0732">Signal</keyword>
<dbReference type="InterPro" id="IPR000531">
    <property type="entry name" value="Beta-barrel_TonB"/>
</dbReference>
<dbReference type="Pfam" id="PF07715">
    <property type="entry name" value="Plug"/>
    <property type="match status" value="1"/>
</dbReference>
<dbReference type="PANTHER" id="PTHR40980">
    <property type="entry name" value="PLUG DOMAIN-CONTAINING PROTEIN"/>
    <property type="match status" value="1"/>
</dbReference>
<evidence type="ECO:0000256" key="10">
    <source>
        <dbReference type="SAM" id="SignalP"/>
    </source>
</evidence>
<dbReference type="Pfam" id="PF00593">
    <property type="entry name" value="TonB_dep_Rec_b-barrel"/>
    <property type="match status" value="1"/>
</dbReference>
<accession>A0A1I1ZIL2</accession>
<feature type="chain" id="PRO_5011509678" evidence="10">
    <location>
        <begin position="33"/>
        <end position="906"/>
    </location>
</feature>
<dbReference type="InterPro" id="IPR012910">
    <property type="entry name" value="Plug_dom"/>
</dbReference>
<dbReference type="STRING" id="500610.SAMN02799615_00731"/>
<dbReference type="RefSeq" id="WP_051549043.1">
    <property type="nucleotide sequence ID" value="NZ_FONH01000002.1"/>
</dbReference>
<proteinExistence type="inferred from homology"/>
<reference evidence="14" key="1">
    <citation type="submission" date="2016-10" db="EMBL/GenBank/DDBJ databases">
        <authorList>
            <person name="Varghese N."/>
            <person name="Submissions S."/>
        </authorList>
    </citation>
    <scope>NUCLEOTIDE SEQUENCE [LARGE SCALE GENOMIC DNA]</scope>
    <source>
        <strain evidence="14">UNC178MFTsu3.1</strain>
    </source>
</reference>
<evidence type="ECO:0000259" key="12">
    <source>
        <dbReference type="Pfam" id="PF07715"/>
    </source>
</evidence>
<keyword evidence="5 9" id="KW-0798">TonB box</keyword>
<dbReference type="GO" id="GO:0009279">
    <property type="term" value="C:cell outer membrane"/>
    <property type="evidence" value="ECO:0007669"/>
    <property type="project" value="UniProtKB-SubCell"/>
</dbReference>
<keyword evidence="2 8" id="KW-0813">Transport</keyword>
<sequence length="906" mass="97594">MGFNARPCRAKARRGQVFAFTALALAIGQASAQNTPAPADAVALDGVKVTGKVLSTEQAIAEKRAAPGISDGVSADEIGSIPDFGLGEAVQRIPGVAMTINNGRGEAQFLNLRGLNPDYNAVTVDGIALPSTETTSRNVSLDVLPSSLARQVSIYKTVTPDMTGNAVGGITNLRTRSAFDAPGLFAAGRADLARWDNQRVVADSKPSGQVEGTLSNTFGADRQFGFVLSGSYFRRDSSSLDTAMDSDGYYRYTGGTQTLSSLRQNAAGTGSSLKPSDDLDGLAAVPDRHRWLTYDNVRTRQALFGKFEYDNHQNLQAHLTAGYFQHENDEQRRAQFLNRVGPATLDSPTSGSFAKGSAQADFDHYDQVRRIRYAELGASYEPAERSQLDLVANYAAGSYRQSTKEDVFTSAASSKLGFAYRAVPGDVALFAPSNPGYFLDPANYAQTSYLSRMERSRSGLLTLKADFTHNLQEDASGWGYKGGVEHRNLQQRYGLDETGYVPTRSVSLAAIGSEDTRFQPYDGAGQSMLLIDPDKVDAYVAAHPGSYALATTNARNSAIGDFNIKEAIDSAYLMGGYRDDTWTALGGLRYEDTKQTVQNTLPSPLNSLTRFARQSVDRSYGKLLPSAVATYHLAPDLLLRAGASQTLGRATYAALAQNSTPTVSPAAGTISQTLGNPQLQPRQSTNLDLSLEWYASRDAMMSLALFEKNIKHEIVNLSSTGTQTDPGGLSGTWQVTTTQAQNASTAKVRGLELGLADLHFDFLPAPFDRFGATFNATLLDMDGPAIAMNDGSRRTLPMLTGAARSIFNASLMYSDGAFSAQLSANRTGKMPISFATDNPANDVYYARLQTYDAQLRYAVDRHLSFLVQGKNLANARPTRVLGPGQALVKEELDNGRAYFLGATYAF</sequence>
<protein>
    <submittedName>
        <fullName evidence="13">TonB-dependent receptor</fullName>
    </submittedName>
</protein>